<comment type="caution">
    <text evidence="1">The sequence shown here is derived from an EMBL/GenBank/DDBJ whole genome shotgun (WGS) entry which is preliminary data.</text>
</comment>
<reference evidence="1" key="1">
    <citation type="submission" date="2023-07" db="EMBL/GenBank/DDBJ databases">
        <title>Genomic Encyclopedia of Type Strains, Phase IV (KMG-IV): sequencing the most valuable type-strain genomes for metagenomic binning, comparative biology and taxonomic classification.</title>
        <authorList>
            <person name="Goeker M."/>
        </authorList>
    </citation>
    <scope>NUCLEOTIDE SEQUENCE</scope>
    <source>
        <strain evidence="1">DSM 23947</strain>
    </source>
</reference>
<evidence type="ECO:0000313" key="2">
    <source>
        <dbReference type="Proteomes" id="UP001237207"/>
    </source>
</evidence>
<evidence type="ECO:0000313" key="1">
    <source>
        <dbReference type="EMBL" id="MDQ0214069.1"/>
    </source>
</evidence>
<gene>
    <name evidence="1" type="ORF">J2S13_000464</name>
</gene>
<keyword evidence="2" id="KW-1185">Reference proteome</keyword>
<protein>
    <submittedName>
        <fullName evidence="1">Uncharacterized protein</fullName>
    </submittedName>
</protein>
<dbReference type="Proteomes" id="UP001237207">
    <property type="component" value="Unassembled WGS sequence"/>
</dbReference>
<dbReference type="RefSeq" id="WP_307256071.1">
    <property type="nucleotide sequence ID" value="NZ_JAUSUC010000003.1"/>
</dbReference>
<dbReference type="AlphaFoldDB" id="A0AAJ1SWW7"/>
<accession>A0AAJ1SWW7</accession>
<organism evidence="1 2">
    <name type="scientific">Oikeobacillus pervagus</name>
    <dbReference type="NCBI Taxonomy" id="1325931"/>
    <lineage>
        <taxon>Bacteria</taxon>
        <taxon>Bacillati</taxon>
        <taxon>Bacillota</taxon>
        <taxon>Bacilli</taxon>
        <taxon>Bacillales</taxon>
        <taxon>Bacillaceae</taxon>
        <taxon>Oikeobacillus</taxon>
    </lineage>
</organism>
<name>A0AAJ1SWW7_9BACI</name>
<dbReference type="EMBL" id="JAUSUC010000003">
    <property type="protein sequence ID" value="MDQ0214069.1"/>
    <property type="molecule type" value="Genomic_DNA"/>
</dbReference>
<proteinExistence type="predicted"/>
<sequence>MANKAGRKTKLTEKEVNHLIYLYKTERQINGEIKYGEMYQFNKELVQKGRFPTAAGEDFWRKKNRLGRMMIDIANNVFTSRPSTSEFPNDNLPNLADIVNKYYDDKETLIRELIVIERKFYKNIERRKTLELKLTESEEKVQVYKSKLSDSDNRFEYLQDLLFKLLRYSSVKGVPLVNHLDTGNKQTTIVKKSLENIFSNPSDFYNWYEPKLETSENIKDNVIPLKKEKTLADEFSDIF</sequence>